<reference evidence="3 4" key="1">
    <citation type="submission" date="2019-03" db="EMBL/GenBank/DDBJ databases">
        <title>Complete Genome Sequence of Paraburkholderia dipogonis ICMP 19430T, a Nitrogen-fixing Symbiont of the South African Invasive Legume Dipogon lignosus in New Zealand.</title>
        <authorList>
            <person name="De Meyer S.E."/>
        </authorList>
    </citation>
    <scope>NUCLEOTIDE SEQUENCE [LARGE SCALE GENOMIC DNA]</scope>
    <source>
        <strain evidence="3 4">ICMP 19430</strain>
    </source>
</reference>
<dbReference type="InterPro" id="IPR012337">
    <property type="entry name" value="RNaseH-like_sf"/>
</dbReference>
<dbReference type="InterPro" id="IPR036397">
    <property type="entry name" value="RNaseH_sf"/>
</dbReference>
<evidence type="ECO:0000313" key="4">
    <source>
        <dbReference type="Proteomes" id="UP000297385"/>
    </source>
</evidence>
<gene>
    <name evidence="3" type="ORF">E2553_35065</name>
</gene>
<dbReference type="InterPro" id="IPR001584">
    <property type="entry name" value="Integrase_cat-core"/>
</dbReference>
<protein>
    <submittedName>
        <fullName evidence="3">Transposase</fullName>
    </submittedName>
</protein>
<sequence>MTKTSPSAPTAITKAVDRQLKTLGASAAAIAFLKKVRENGPVHKPTNKGGDNVLVRKNLSKSGGLRVTLASMLHENAAAFYEFDDDVMECHYYPHSEDFFPRDEDNVIYTRDAHLFHFLVVRINSLPCLEDWTRQGYFETVKTGPGARYFCDEVGIWRNNSAEEFCKSLGLLHRVRRQSELPTNIIENGRFLAKYRRATATLLDEDTKHRLRSFVSKKSMSLLAMLDADFTADVIFAGLVEGVIYFDILNGVLSDTSEVYLHANPVRAKFHWEARKAELADHPVVLPPVKGVVVGDMVPYAGEMWSVARVNETQGVLTRDGGFEEKIPTASLSKLVEEQLMATGRATELAKRNRKRWEEYSDKDRTEALRRLKAIRNDGVGVAKRTFARWLSRYRKAKSSVGRIMSLLPENANKGRRSGRFSDDRTESIAIEVIQNIYNTPDCTTVQKAWDIYCAMCIEAGVKPMSYVAFGQRARKNEDVWEREGKRRAHTQTTIPLELDAREPLSGVRPHEVIYIDNTLLPIFTIGPRGEEWQKLWLCAAVDGHTTQCRSYLLTYRPPSAQTALMVLRDYIRRHECVPRVIVVDGGADFDTKALDEFCGFHDIDKRGRSSGKPRGGNRIENMFAVLDKEFVAGLEGNSRKMREHAREMTKAVDPRDRRVWGFVELANALEYYLMVERPMAIHPKLGMSQIEFEVKRLRETGERDEDPIYLDETQMLLTSMFPKQEKHKVKPHEGIWESGAYYWHDDFARLSNKSLEVRIEPWYAGVIYVNTGRRWVVATCRDKERWKRTSYEVQYAARQQRLENVYLARRDKNNPQRARARTFKIDPRHFSAEVHLKQQIERLYYIAAWKVVSAKPLPENVQLAQTEAQQVPEEDASCAPNPVEAAMSGALPQTESALTASVLSAIGQPETRPQPESAPPLSERLETLSAEDVDFEDVWTSDGEDGFV</sequence>
<evidence type="ECO:0000313" key="3">
    <source>
        <dbReference type="EMBL" id="TFE41863.1"/>
    </source>
</evidence>
<dbReference type="RefSeq" id="WP_134465144.1">
    <property type="nucleotide sequence ID" value="NZ_JBHMFL010000064.1"/>
</dbReference>
<organism evidence="3 4">
    <name type="scientific">Paraburkholderia dipogonis</name>
    <dbReference type="NCBI Taxonomy" id="1211383"/>
    <lineage>
        <taxon>Bacteria</taxon>
        <taxon>Pseudomonadati</taxon>
        <taxon>Pseudomonadota</taxon>
        <taxon>Betaproteobacteria</taxon>
        <taxon>Burkholderiales</taxon>
        <taxon>Burkholderiaceae</taxon>
        <taxon>Paraburkholderia</taxon>
    </lineage>
</organism>
<dbReference type="EMBL" id="SNVI01000002">
    <property type="protein sequence ID" value="TFE41863.1"/>
    <property type="molecule type" value="Genomic_DNA"/>
</dbReference>
<accession>A0A4Y8MX20</accession>
<dbReference type="GO" id="GO:0015074">
    <property type="term" value="P:DNA integration"/>
    <property type="evidence" value="ECO:0007669"/>
    <property type="project" value="InterPro"/>
</dbReference>
<feature type="region of interest" description="Disordered" evidence="1">
    <location>
        <begin position="907"/>
        <end position="949"/>
    </location>
</feature>
<dbReference type="GO" id="GO:0003676">
    <property type="term" value="F:nucleic acid binding"/>
    <property type="evidence" value="ECO:0007669"/>
    <property type="project" value="InterPro"/>
</dbReference>
<dbReference type="GeneID" id="97308549"/>
<dbReference type="Proteomes" id="UP000297385">
    <property type="component" value="Unassembled WGS sequence"/>
</dbReference>
<feature type="domain" description="Integrase catalytic" evidence="2">
    <location>
        <begin position="506"/>
        <end position="698"/>
    </location>
</feature>
<evidence type="ECO:0000259" key="2">
    <source>
        <dbReference type="PROSITE" id="PS50994"/>
    </source>
</evidence>
<name>A0A4Y8MX20_9BURK</name>
<evidence type="ECO:0000256" key="1">
    <source>
        <dbReference type="SAM" id="MobiDB-lite"/>
    </source>
</evidence>
<comment type="caution">
    <text evidence="3">The sequence shown here is derived from an EMBL/GenBank/DDBJ whole genome shotgun (WGS) entry which is preliminary data.</text>
</comment>
<proteinExistence type="predicted"/>
<dbReference type="AlphaFoldDB" id="A0A4Y8MX20"/>
<dbReference type="Gene3D" id="3.30.420.10">
    <property type="entry name" value="Ribonuclease H-like superfamily/Ribonuclease H"/>
    <property type="match status" value="1"/>
</dbReference>
<dbReference type="SUPFAM" id="SSF53098">
    <property type="entry name" value="Ribonuclease H-like"/>
    <property type="match status" value="1"/>
</dbReference>
<feature type="compositionally biased region" description="Acidic residues" evidence="1">
    <location>
        <begin position="930"/>
        <end position="949"/>
    </location>
</feature>
<dbReference type="PROSITE" id="PS50994">
    <property type="entry name" value="INTEGRASE"/>
    <property type="match status" value="1"/>
</dbReference>